<comment type="caution">
    <text evidence="1">The sequence shown here is derived from an EMBL/GenBank/DDBJ whole genome shotgun (WGS) entry which is preliminary data.</text>
</comment>
<accession>A0AAV4ZYF5</accession>
<dbReference type="Gene3D" id="3.80.10.10">
    <property type="entry name" value="Ribonuclease Inhibitor"/>
    <property type="match status" value="1"/>
</dbReference>
<evidence type="ECO:0000313" key="2">
    <source>
        <dbReference type="Proteomes" id="UP001050691"/>
    </source>
</evidence>
<organism evidence="1 2">
    <name type="scientific">Clathrus columnatus</name>
    <dbReference type="NCBI Taxonomy" id="1419009"/>
    <lineage>
        <taxon>Eukaryota</taxon>
        <taxon>Fungi</taxon>
        <taxon>Dikarya</taxon>
        <taxon>Basidiomycota</taxon>
        <taxon>Agaricomycotina</taxon>
        <taxon>Agaricomycetes</taxon>
        <taxon>Phallomycetidae</taxon>
        <taxon>Phallales</taxon>
        <taxon>Clathraceae</taxon>
        <taxon>Clathrus</taxon>
    </lineage>
</organism>
<evidence type="ECO:0000313" key="1">
    <source>
        <dbReference type="EMBL" id="GJJ05974.1"/>
    </source>
</evidence>
<sequence length="421" mass="48657">MVKEVLLRSRTLPLDLAIYNHISLFHELQGPDANRVRMLRLGNEVYGSQYSPLSYFTSLFPSLTMLFLEDYYQKIDLSIEPLPLFQAMKVTIRNLGNLALPNNFPNLWWLHLRYELTLPLFPLLKALQNLPRLRVLYLFPLRRWNLPDVPEGFITFHRLEALITGSPILQVITASKLLYLECTGFPENFFTSNKNYSHLCGFDFSKITYIQIKLNCCGREVYIKGKFKVDTSDDDDMTPLKIKNGFKSAFDEITSSYPNEFYIRVANSSATPRSLSLFATIVKKFNNLNEISLNYNQLNPPEWTPQTDQEEIFFLDAVRSATKVRHLTIYGNDFVTFCEYLNDGTLFPNLESLTYSTEKKQDFLDPLLKLMTERSKICPQSLKVELTGFFTVPPEALEPAERLGLWVTQTPQKPCLNYILG</sequence>
<gene>
    <name evidence="1" type="ORF">Clacol_000161</name>
</gene>
<dbReference type="EMBL" id="BPWL01000001">
    <property type="protein sequence ID" value="GJJ05974.1"/>
    <property type="molecule type" value="Genomic_DNA"/>
</dbReference>
<keyword evidence="2" id="KW-1185">Reference proteome</keyword>
<protein>
    <submittedName>
        <fullName evidence="1">Uncharacterized protein</fullName>
    </submittedName>
</protein>
<proteinExistence type="predicted"/>
<reference evidence="1" key="1">
    <citation type="submission" date="2021-10" db="EMBL/GenBank/DDBJ databases">
        <title>De novo Genome Assembly of Clathrus columnatus (Basidiomycota, Fungi) Using Illumina and Nanopore Sequence Data.</title>
        <authorList>
            <person name="Ogiso-Tanaka E."/>
            <person name="Itagaki H."/>
            <person name="Hosoya T."/>
            <person name="Hosaka K."/>
        </authorList>
    </citation>
    <scope>NUCLEOTIDE SEQUENCE</scope>
    <source>
        <strain evidence="1">MO-923</strain>
    </source>
</reference>
<name>A0AAV4ZYF5_9AGAM</name>
<dbReference type="Proteomes" id="UP001050691">
    <property type="component" value="Unassembled WGS sequence"/>
</dbReference>
<dbReference type="InterPro" id="IPR032675">
    <property type="entry name" value="LRR_dom_sf"/>
</dbReference>
<dbReference type="SUPFAM" id="SSF52047">
    <property type="entry name" value="RNI-like"/>
    <property type="match status" value="1"/>
</dbReference>
<dbReference type="AlphaFoldDB" id="A0AAV4ZYF5"/>